<reference evidence="2" key="1">
    <citation type="journal article" date="2018" name="DNA Res.">
        <title>Multiple hybrid de novo genome assembly of finger millet, an orphan allotetraploid crop.</title>
        <authorList>
            <person name="Hatakeyama M."/>
            <person name="Aluri S."/>
            <person name="Balachadran M.T."/>
            <person name="Sivarajan S.R."/>
            <person name="Patrignani A."/>
            <person name="Gruter S."/>
            <person name="Poveda L."/>
            <person name="Shimizu-Inatsugi R."/>
            <person name="Baeten J."/>
            <person name="Francoijs K.J."/>
            <person name="Nataraja K.N."/>
            <person name="Reddy Y.A.N."/>
            <person name="Phadnis S."/>
            <person name="Ravikumar R.L."/>
            <person name="Schlapbach R."/>
            <person name="Sreeman S.M."/>
            <person name="Shimizu K.K."/>
        </authorList>
    </citation>
    <scope>NUCLEOTIDE SEQUENCE</scope>
</reference>
<proteinExistence type="predicted"/>
<gene>
    <name evidence="2" type="primary">ga31139</name>
    <name evidence="2" type="ORF">PR202_ga31139</name>
</gene>
<feature type="region of interest" description="Disordered" evidence="1">
    <location>
        <begin position="55"/>
        <end position="104"/>
    </location>
</feature>
<sequence>MNPPADDIRAQIRMYGRQSTYTSGYTGSSDPQSAIASTYGISSLESMRRSAMDRYTPRLHETNYSTAPYNVPDNRRDITPHPMGFGSRQHYPYPHPGSSGGWPG</sequence>
<evidence type="ECO:0000313" key="2">
    <source>
        <dbReference type="EMBL" id="GJN12825.1"/>
    </source>
</evidence>
<accession>A0AAV5DRJ3</accession>
<name>A0AAV5DRJ3_ELECO</name>
<dbReference type="AlphaFoldDB" id="A0AAV5DRJ3"/>
<organism evidence="2 3">
    <name type="scientific">Eleusine coracana subsp. coracana</name>
    <dbReference type="NCBI Taxonomy" id="191504"/>
    <lineage>
        <taxon>Eukaryota</taxon>
        <taxon>Viridiplantae</taxon>
        <taxon>Streptophyta</taxon>
        <taxon>Embryophyta</taxon>
        <taxon>Tracheophyta</taxon>
        <taxon>Spermatophyta</taxon>
        <taxon>Magnoliopsida</taxon>
        <taxon>Liliopsida</taxon>
        <taxon>Poales</taxon>
        <taxon>Poaceae</taxon>
        <taxon>PACMAD clade</taxon>
        <taxon>Chloridoideae</taxon>
        <taxon>Cynodonteae</taxon>
        <taxon>Eleusininae</taxon>
        <taxon>Eleusine</taxon>
    </lineage>
</organism>
<comment type="caution">
    <text evidence="2">The sequence shown here is derived from an EMBL/GenBank/DDBJ whole genome shotgun (WGS) entry which is preliminary data.</text>
</comment>
<evidence type="ECO:0000256" key="1">
    <source>
        <dbReference type="SAM" id="MobiDB-lite"/>
    </source>
</evidence>
<dbReference type="Proteomes" id="UP001054889">
    <property type="component" value="Unassembled WGS sequence"/>
</dbReference>
<dbReference type="EMBL" id="BQKI01000025">
    <property type="protein sequence ID" value="GJN12825.1"/>
    <property type="molecule type" value="Genomic_DNA"/>
</dbReference>
<evidence type="ECO:0000313" key="3">
    <source>
        <dbReference type="Proteomes" id="UP001054889"/>
    </source>
</evidence>
<keyword evidence="3" id="KW-1185">Reference proteome</keyword>
<reference evidence="2" key="2">
    <citation type="submission" date="2021-12" db="EMBL/GenBank/DDBJ databases">
        <title>Resequencing data analysis of finger millet.</title>
        <authorList>
            <person name="Hatakeyama M."/>
            <person name="Aluri S."/>
            <person name="Balachadran M.T."/>
            <person name="Sivarajan S.R."/>
            <person name="Poveda L."/>
            <person name="Shimizu-Inatsugi R."/>
            <person name="Schlapbach R."/>
            <person name="Sreeman S.M."/>
            <person name="Shimizu K.K."/>
        </authorList>
    </citation>
    <scope>NUCLEOTIDE SEQUENCE</scope>
</reference>
<protein>
    <submittedName>
        <fullName evidence="2">Uncharacterized protein</fullName>
    </submittedName>
</protein>